<dbReference type="GO" id="GO:0016805">
    <property type="term" value="F:dipeptidase activity"/>
    <property type="evidence" value="ECO:0007669"/>
    <property type="project" value="TreeGrafter"/>
</dbReference>
<dbReference type="GO" id="GO:0046657">
    <property type="term" value="P:folic acid catabolic process"/>
    <property type="evidence" value="ECO:0007669"/>
    <property type="project" value="TreeGrafter"/>
</dbReference>
<dbReference type="InterPro" id="IPR017439">
    <property type="entry name" value="Amidohydrolase"/>
</dbReference>
<accession>A0A1I7G8V5</accession>
<organism evidence="1 2">
    <name type="scientific">Eubacterium pyruvativorans</name>
    <dbReference type="NCBI Taxonomy" id="155865"/>
    <lineage>
        <taxon>Bacteria</taxon>
        <taxon>Bacillati</taxon>
        <taxon>Bacillota</taxon>
        <taxon>Clostridia</taxon>
        <taxon>Eubacteriales</taxon>
        <taxon>Eubacteriaceae</taxon>
        <taxon>Eubacterium</taxon>
    </lineage>
</organism>
<dbReference type="Gene3D" id="3.30.70.360">
    <property type="match status" value="1"/>
</dbReference>
<dbReference type="AlphaFoldDB" id="A0A1I7G8V5"/>
<evidence type="ECO:0000313" key="2">
    <source>
        <dbReference type="Proteomes" id="UP000198817"/>
    </source>
</evidence>
<reference evidence="1 2" key="1">
    <citation type="submission" date="2016-10" db="EMBL/GenBank/DDBJ databases">
        <authorList>
            <person name="de Groot N.N."/>
        </authorList>
    </citation>
    <scope>NUCLEOTIDE SEQUENCE [LARGE SCALE GENOMIC DNA]</scope>
    <source>
        <strain evidence="1 2">KHGC13</strain>
    </source>
</reference>
<dbReference type="RefSeq" id="WP_090470588.1">
    <property type="nucleotide sequence ID" value="NZ_FOWF01000006.1"/>
</dbReference>
<keyword evidence="2" id="KW-1185">Reference proteome</keyword>
<dbReference type="PANTHER" id="PTHR30575:SF0">
    <property type="entry name" value="XAA-ARG DIPEPTIDASE"/>
    <property type="match status" value="1"/>
</dbReference>
<dbReference type="PIRSF" id="PIRSF037227">
    <property type="entry name" value="Aminobenzoyl-glu_utiliz_pB"/>
    <property type="match status" value="1"/>
</dbReference>
<sequence length="472" mass="52139">MNTTTAETAGFDLTTAEAPVLDGLNEAMERWFRENASSVNDMAMMLFDHPEEPDEEFYSSDLHRAFLQEQGFTIEEIDDMPTAFIASWKQGTGSPGLGFLAEYDALSGMAQKPVPRPAPIEGQSCGHGCGHNLLGTACTAAACALKAHMEATGEDGAVYLYGCPAEETMSGKIIMDQKGLFHRLDAAITWHPFTRNRISYDHWLAQDVKHYRFYGKAAHAAVCPENGRSALDAAELMDVGVNYLREHVANDVRIHYNYVHADEPANIVPDFVELGYFIRSGLRSRTDDASERVDNCARGAALMTGTRVEIDLLKSCREFKVNDVLSTVFHDAMAQIALPSYTEEEIRFAREITENASLDNVLLRRAKKRGDNLNDPSLFFGPLLPLEDEPNILSIGTDATEVSHRVPTIMLSAAAFCRGTALHSWPASAQAGTSIGRRAMMYAAEGMAEGARRLLKDPSLLREAWKEHRQTE</sequence>
<dbReference type="PANTHER" id="PTHR30575">
    <property type="entry name" value="PEPTIDASE M20"/>
    <property type="match status" value="1"/>
</dbReference>
<dbReference type="InterPro" id="IPR036264">
    <property type="entry name" value="Bact_exopeptidase_dim_dom"/>
</dbReference>
<dbReference type="EMBL" id="FPBT01000005">
    <property type="protein sequence ID" value="SFU44884.1"/>
    <property type="molecule type" value="Genomic_DNA"/>
</dbReference>
<evidence type="ECO:0000313" key="1">
    <source>
        <dbReference type="EMBL" id="SFU44884.1"/>
    </source>
</evidence>
<dbReference type="SUPFAM" id="SSF55031">
    <property type="entry name" value="Bacterial exopeptidase dimerisation domain"/>
    <property type="match status" value="1"/>
</dbReference>
<dbReference type="GO" id="GO:0005737">
    <property type="term" value="C:cytoplasm"/>
    <property type="evidence" value="ECO:0007669"/>
    <property type="project" value="TreeGrafter"/>
</dbReference>
<dbReference type="NCBIfam" id="TIGR01891">
    <property type="entry name" value="amidohydrolases"/>
    <property type="match status" value="1"/>
</dbReference>
<dbReference type="InterPro" id="IPR017145">
    <property type="entry name" value="Aminobenzoyl-glu_utiliz_pB"/>
</dbReference>
<dbReference type="OrthoDB" id="9781032at2"/>
<protein>
    <submittedName>
        <fullName evidence="1">Aminobenzoyl-glutamate utilization protein B</fullName>
    </submittedName>
</protein>
<dbReference type="STRING" id="155865.SAMN05216515_10673"/>
<dbReference type="SUPFAM" id="SSF53187">
    <property type="entry name" value="Zn-dependent exopeptidases"/>
    <property type="match status" value="1"/>
</dbReference>
<dbReference type="Gene3D" id="3.40.630.10">
    <property type="entry name" value="Zn peptidases"/>
    <property type="match status" value="2"/>
</dbReference>
<name>A0A1I7G8V5_9FIRM</name>
<gene>
    <name evidence="1" type="ORF">SAMN05216508_10572</name>
</gene>
<dbReference type="GO" id="GO:0071713">
    <property type="term" value="F:para-aminobenzoyl-glutamate hydrolase activity"/>
    <property type="evidence" value="ECO:0007669"/>
    <property type="project" value="TreeGrafter"/>
</dbReference>
<dbReference type="InterPro" id="IPR052030">
    <property type="entry name" value="Peptidase_M20/M20A_hydrolases"/>
</dbReference>
<proteinExistence type="predicted"/>
<dbReference type="Proteomes" id="UP000198817">
    <property type="component" value="Unassembled WGS sequence"/>
</dbReference>